<keyword evidence="1" id="KW-1133">Transmembrane helix</keyword>
<dbReference type="RefSeq" id="WP_008316891.1">
    <property type="nucleotide sequence ID" value="NZ_KB372787.1"/>
</dbReference>
<dbReference type="AlphaFoldDB" id="L8XTL7"/>
<evidence type="ECO:0000313" key="2">
    <source>
        <dbReference type="EMBL" id="ELV07247.1"/>
    </source>
</evidence>
<protein>
    <submittedName>
        <fullName evidence="2">Uncharacterized protein</fullName>
    </submittedName>
</protein>
<comment type="caution">
    <text evidence="2">The sequence shown here is derived from an EMBL/GenBank/DDBJ whole genome shotgun (WGS) entry which is preliminary data.</text>
</comment>
<dbReference type="HOGENOM" id="CLU_2048779_0_0_6"/>
<feature type="transmembrane region" description="Helical" evidence="1">
    <location>
        <begin position="84"/>
        <end position="111"/>
    </location>
</feature>
<evidence type="ECO:0000313" key="3">
    <source>
        <dbReference type="Proteomes" id="UP000011617"/>
    </source>
</evidence>
<dbReference type="EMBL" id="AOBV01000016">
    <property type="protein sequence ID" value="ELV07247.1"/>
    <property type="molecule type" value="Genomic_DNA"/>
</dbReference>
<keyword evidence="1" id="KW-0812">Transmembrane</keyword>
<keyword evidence="3" id="KW-1185">Reference proteome</keyword>
<sequence>MIINGFYKFSDVIVTLILFFVVGFIPALITTSTSIKFRNKFLQESSNLNLTKIKWLSYSIISGVLVSALMPFIIAFLFNGLGEISAVLTVALIFGKYGFFCSLIACVILLYKDRYFKRSL</sequence>
<keyword evidence="1" id="KW-0472">Membrane</keyword>
<name>L8XTL7_9GAMM</name>
<proteinExistence type="predicted"/>
<evidence type="ECO:0000256" key="1">
    <source>
        <dbReference type="SAM" id="Phobius"/>
    </source>
</evidence>
<feature type="transmembrane region" description="Helical" evidence="1">
    <location>
        <begin position="12"/>
        <end position="35"/>
    </location>
</feature>
<reference evidence="2 3" key="1">
    <citation type="journal article" date="2013" name="Genome Announc.">
        <title>Complete Genome Sequence of Wohlfahrtiimonas chitiniclastica Strain SH04, Isolated from Chrysomya megacephala Collected from Pudong International Airport in China.</title>
        <authorList>
            <person name="Cao X.M."/>
            <person name="Chen T."/>
            <person name="Xu L.Z."/>
            <person name="Yao L.S."/>
            <person name="Qi J."/>
            <person name="Zhang X.L."/>
            <person name="Yan Q.L."/>
            <person name="Deng Y.H."/>
            <person name="Guo T.Y."/>
            <person name="Wang J."/>
            <person name="Hu K.X."/>
            <person name="Xu B.L."/>
        </authorList>
    </citation>
    <scope>NUCLEOTIDE SEQUENCE [LARGE SCALE GENOMIC DNA]</scope>
    <source>
        <strain evidence="2 3">SH04</strain>
    </source>
</reference>
<dbReference type="Proteomes" id="UP000011617">
    <property type="component" value="Unassembled WGS sequence"/>
</dbReference>
<gene>
    <name evidence="2" type="ORF">F387_01970</name>
</gene>
<feature type="transmembrane region" description="Helical" evidence="1">
    <location>
        <begin position="55"/>
        <end position="78"/>
    </location>
</feature>
<organism evidence="2 3">
    <name type="scientific">Wohlfahrtiimonas chitiniclastica SH04</name>
    <dbReference type="NCBI Taxonomy" id="1261130"/>
    <lineage>
        <taxon>Bacteria</taxon>
        <taxon>Pseudomonadati</taxon>
        <taxon>Pseudomonadota</taxon>
        <taxon>Gammaproteobacteria</taxon>
        <taxon>Cardiobacteriales</taxon>
        <taxon>Ignatzschineriaceae</taxon>
        <taxon>Wohlfahrtiimonas</taxon>
    </lineage>
</organism>
<accession>L8XTL7</accession>